<dbReference type="Proteomes" id="UP001221142">
    <property type="component" value="Unassembled WGS sequence"/>
</dbReference>
<sequence>MPHVQRLYASCAKVLDFLRAPALTEIAFDIHAFEAPQDTLSNFFARSSCTPRRLCIEGIPDPSVTADILNKHPAITSLTLLIDEDKPVDVSVDILHRHLTMLTVDNVTPVVSPLLREIRFGVVGPTFPNDSDYSLFITMLQSRRAPGSSCALADVLFLTYDSPTFDSVILSAMDALRKGGLSLVVRSGDTAEVRWAMKRFVYRVPWIY</sequence>
<organism evidence="1 2">
    <name type="scientific">Roridomyces roridus</name>
    <dbReference type="NCBI Taxonomy" id="1738132"/>
    <lineage>
        <taxon>Eukaryota</taxon>
        <taxon>Fungi</taxon>
        <taxon>Dikarya</taxon>
        <taxon>Basidiomycota</taxon>
        <taxon>Agaricomycotina</taxon>
        <taxon>Agaricomycetes</taxon>
        <taxon>Agaricomycetidae</taxon>
        <taxon>Agaricales</taxon>
        <taxon>Marasmiineae</taxon>
        <taxon>Mycenaceae</taxon>
        <taxon>Roridomyces</taxon>
    </lineage>
</organism>
<dbReference type="AlphaFoldDB" id="A0AAD7B2P4"/>
<proteinExistence type="predicted"/>
<name>A0AAD7B2P4_9AGAR</name>
<evidence type="ECO:0000313" key="1">
    <source>
        <dbReference type="EMBL" id="KAJ7609003.1"/>
    </source>
</evidence>
<gene>
    <name evidence="1" type="ORF">FB45DRAFT_945098</name>
</gene>
<comment type="caution">
    <text evidence="1">The sequence shown here is derived from an EMBL/GenBank/DDBJ whole genome shotgun (WGS) entry which is preliminary data.</text>
</comment>
<protein>
    <submittedName>
        <fullName evidence="1">Uncharacterized protein</fullName>
    </submittedName>
</protein>
<reference evidence="1" key="1">
    <citation type="submission" date="2023-03" db="EMBL/GenBank/DDBJ databases">
        <title>Massive genome expansion in bonnet fungi (Mycena s.s.) driven by repeated elements and novel gene families across ecological guilds.</title>
        <authorList>
            <consortium name="Lawrence Berkeley National Laboratory"/>
            <person name="Harder C.B."/>
            <person name="Miyauchi S."/>
            <person name="Viragh M."/>
            <person name="Kuo A."/>
            <person name="Thoen E."/>
            <person name="Andreopoulos B."/>
            <person name="Lu D."/>
            <person name="Skrede I."/>
            <person name="Drula E."/>
            <person name="Henrissat B."/>
            <person name="Morin E."/>
            <person name="Kohler A."/>
            <person name="Barry K."/>
            <person name="LaButti K."/>
            <person name="Morin E."/>
            <person name="Salamov A."/>
            <person name="Lipzen A."/>
            <person name="Mereny Z."/>
            <person name="Hegedus B."/>
            <person name="Baldrian P."/>
            <person name="Stursova M."/>
            <person name="Weitz H."/>
            <person name="Taylor A."/>
            <person name="Grigoriev I.V."/>
            <person name="Nagy L.G."/>
            <person name="Martin F."/>
            <person name="Kauserud H."/>
        </authorList>
    </citation>
    <scope>NUCLEOTIDE SEQUENCE</scope>
    <source>
        <strain evidence="1">9284</strain>
    </source>
</reference>
<accession>A0AAD7B2P4</accession>
<evidence type="ECO:0000313" key="2">
    <source>
        <dbReference type="Proteomes" id="UP001221142"/>
    </source>
</evidence>
<keyword evidence="2" id="KW-1185">Reference proteome</keyword>
<dbReference type="EMBL" id="JARKIF010000042">
    <property type="protein sequence ID" value="KAJ7609003.1"/>
    <property type="molecule type" value="Genomic_DNA"/>
</dbReference>